<keyword evidence="7" id="KW-0479">Metal-binding</keyword>
<evidence type="ECO:0000256" key="8">
    <source>
        <dbReference type="ARBA" id="ARBA00022801"/>
    </source>
</evidence>
<keyword evidence="11" id="KW-0482">Metalloprotease</keyword>
<evidence type="ECO:0000313" key="15">
    <source>
        <dbReference type="EMBL" id="OGY08202.1"/>
    </source>
</evidence>
<keyword evidence="9" id="KW-0862">Zinc</keyword>
<comment type="caution">
    <text evidence="15">The sequence shown here is derived from an EMBL/GenBank/DDBJ whole genome shotgun (WGS) entry which is preliminary data.</text>
</comment>
<evidence type="ECO:0000256" key="13">
    <source>
        <dbReference type="SAM" id="Phobius"/>
    </source>
</evidence>
<dbReference type="CDD" id="cd06158">
    <property type="entry name" value="S2P-M50_like_1"/>
    <property type="match status" value="1"/>
</dbReference>
<keyword evidence="10 13" id="KW-1133">Transmembrane helix</keyword>
<evidence type="ECO:0000256" key="2">
    <source>
        <dbReference type="ARBA" id="ARBA00004651"/>
    </source>
</evidence>
<proteinExistence type="inferred from homology"/>
<dbReference type="GO" id="GO:0005886">
    <property type="term" value="C:plasma membrane"/>
    <property type="evidence" value="ECO:0007669"/>
    <property type="project" value="UniProtKB-SubCell"/>
</dbReference>
<feature type="transmembrane region" description="Helical" evidence="13">
    <location>
        <begin position="121"/>
        <end position="142"/>
    </location>
</feature>
<keyword evidence="12 13" id="KW-0472">Membrane</keyword>
<evidence type="ECO:0000256" key="7">
    <source>
        <dbReference type="ARBA" id="ARBA00022723"/>
    </source>
</evidence>
<dbReference type="GO" id="GO:0006508">
    <property type="term" value="P:proteolysis"/>
    <property type="evidence" value="ECO:0007669"/>
    <property type="project" value="UniProtKB-KW"/>
</dbReference>
<protein>
    <recommendedName>
        <fullName evidence="14">Peptidase M50 domain-containing protein</fullName>
    </recommendedName>
</protein>
<gene>
    <name evidence="15" type="ORF">A2782_00280</name>
</gene>
<dbReference type="InterPro" id="IPR044537">
    <property type="entry name" value="Rip2-like"/>
</dbReference>
<keyword evidence="8" id="KW-0378">Hydrolase</keyword>
<evidence type="ECO:0000256" key="11">
    <source>
        <dbReference type="ARBA" id="ARBA00023049"/>
    </source>
</evidence>
<feature type="transmembrane region" description="Helical" evidence="13">
    <location>
        <begin position="172"/>
        <end position="194"/>
    </location>
</feature>
<keyword evidence="5" id="KW-0645">Protease</keyword>
<dbReference type="PANTHER" id="PTHR35864">
    <property type="entry name" value="ZINC METALLOPROTEASE MJ0611-RELATED"/>
    <property type="match status" value="1"/>
</dbReference>
<dbReference type="PANTHER" id="PTHR35864:SF1">
    <property type="entry name" value="ZINC METALLOPROTEASE YWHC-RELATED"/>
    <property type="match status" value="1"/>
</dbReference>
<name>A0A1G1UYI4_9BACT</name>
<evidence type="ECO:0000256" key="5">
    <source>
        <dbReference type="ARBA" id="ARBA00022670"/>
    </source>
</evidence>
<dbReference type="InterPro" id="IPR052348">
    <property type="entry name" value="Metallopeptidase_M50B"/>
</dbReference>
<evidence type="ECO:0000256" key="6">
    <source>
        <dbReference type="ARBA" id="ARBA00022692"/>
    </source>
</evidence>
<evidence type="ECO:0000259" key="14">
    <source>
        <dbReference type="Pfam" id="PF02163"/>
    </source>
</evidence>
<accession>A0A1G1UYI4</accession>
<dbReference type="GO" id="GO:0008237">
    <property type="term" value="F:metallopeptidase activity"/>
    <property type="evidence" value="ECO:0007669"/>
    <property type="project" value="UniProtKB-KW"/>
</dbReference>
<dbReference type="Proteomes" id="UP000177967">
    <property type="component" value="Unassembled WGS sequence"/>
</dbReference>
<comment type="cofactor">
    <cofactor evidence="1">
        <name>Zn(2+)</name>
        <dbReference type="ChEBI" id="CHEBI:29105"/>
    </cofactor>
</comment>
<evidence type="ECO:0000256" key="12">
    <source>
        <dbReference type="ARBA" id="ARBA00023136"/>
    </source>
</evidence>
<reference evidence="15 16" key="1">
    <citation type="journal article" date="2016" name="Nat. Commun.">
        <title>Thousands of microbial genomes shed light on interconnected biogeochemical processes in an aquifer system.</title>
        <authorList>
            <person name="Anantharaman K."/>
            <person name="Brown C.T."/>
            <person name="Hug L.A."/>
            <person name="Sharon I."/>
            <person name="Castelle C.J."/>
            <person name="Probst A.J."/>
            <person name="Thomas B.C."/>
            <person name="Singh A."/>
            <person name="Wilkins M.J."/>
            <person name="Karaoz U."/>
            <person name="Brodie E.L."/>
            <person name="Williams K.H."/>
            <person name="Hubbard S.S."/>
            <person name="Banfield J.F."/>
        </authorList>
    </citation>
    <scope>NUCLEOTIDE SEQUENCE [LARGE SCALE GENOMIC DNA]</scope>
</reference>
<evidence type="ECO:0000256" key="9">
    <source>
        <dbReference type="ARBA" id="ARBA00022833"/>
    </source>
</evidence>
<feature type="transmembrane region" description="Helical" evidence="13">
    <location>
        <begin position="12"/>
        <end position="32"/>
    </location>
</feature>
<keyword evidence="6 13" id="KW-0812">Transmembrane</keyword>
<dbReference type="InterPro" id="IPR008915">
    <property type="entry name" value="Peptidase_M50"/>
</dbReference>
<keyword evidence="4" id="KW-1003">Cell membrane</keyword>
<organism evidence="15 16">
    <name type="scientific">Candidatus Blackburnbacteria bacterium RIFCSPHIGHO2_01_FULL_43_15b</name>
    <dbReference type="NCBI Taxonomy" id="1797513"/>
    <lineage>
        <taxon>Bacteria</taxon>
        <taxon>Candidatus Blackburniibacteriota</taxon>
    </lineage>
</organism>
<sequence>MNPFLSNPLELLFLIPTLLVAITIHEFAHAFVADRLGDPTPRSQGRLTLNPLAHLDPIGTIMLILFRFGWGKPVQFDPYNLENPRRDAALISAAGPASNVLMAILAALASRVAITQDAPAIVTTFLVLLIQYNLLLAVFNLIPVHPMDGGKVLVGLLPRDIAYDVDRTLNQYGFVLLLLLVLPIFGQPLIWTIIGPTLNLLLHFFLPIATF</sequence>
<evidence type="ECO:0000256" key="3">
    <source>
        <dbReference type="ARBA" id="ARBA00007931"/>
    </source>
</evidence>
<feature type="domain" description="Peptidase M50" evidence="14">
    <location>
        <begin position="116"/>
        <end position="180"/>
    </location>
</feature>
<evidence type="ECO:0000313" key="16">
    <source>
        <dbReference type="Proteomes" id="UP000177967"/>
    </source>
</evidence>
<evidence type="ECO:0000256" key="1">
    <source>
        <dbReference type="ARBA" id="ARBA00001947"/>
    </source>
</evidence>
<dbReference type="GO" id="GO:0046872">
    <property type="term" value="F:metal ion binding"/>
    <property type="evidence" value="ECO:0007669"/>
    <property type="project" value="UniProtKB-KW"/>
</dbReference>
<evidence type="ECO:0000256" key="4">
    <source>
        <dbReference type="ARBA" id="ARBA00022475"/>
    </source>
</evidence>
<comment type="subcellular location">
    <subcellularLocation>
        <location evidence="2">Cell membrane</location>
        <topology evidence="2">Multi-pass membrane protein</topology>
    </subcellularLocation>
</comment>
<comment type="similarity">
    <text evidence="3">Belongs to the peptidase M50B family.</text>
</comment>
<dbReference type="EMBL" id="MHBW01000030">
    <property type="protein sequence ID" value="OGY08202.1"/>
    <property type="molecule type" value="Genomic_DNA"/>
</dbReference>
<dbReference type="AlphaFoldDB" id="A0A1G1UYI4"/>
<feature type="transmembrane region" description="Helical" evidence="13">
    <location>
        <begin position="90"/>
        <end position="109"/>
    </location>
</feature>
<evidence type="ECO:0000256" key="10">
    <source>
        <dbReference type="ARBA" id="ARBA00022989"/>
    </source>
</evidence>
<dbReference type="Pfam" id="PF02163">
    <property type="entry name" value="Peptidase_M50"/>
    <property type="match status" value="1"/>
</dbReference>